<dbReference type="AlphaFoldDB" id="A0A151U959"/>
<name>A0A151U959_CAJCA</name>
<dbReference type="InterPro" id="IPR043502">
    <property type="entry name" value="DNA/RNA_pol_sf"/>
</dbReference>
<dbReference type="SUPFAM" id="SSF56672">
    <property type="entry name" value="DNA/RNA polymerases"/>
    <property type="match status" value="1"/>
</dbReference>
<accession>A0A151U959</accession>
<dbReference type="Gramene" id="C.cajan_19475.t">
    <property type="protein sequence ID" value="C.cajan_19475.t"/>
    <property type="gene ID" value="C.cajan_19475"/>
</dbReference>
<organism evidence="3 4">
    <name type="scientific">Cajanus cajan</name>
    <name type="common">Pigeon pea</name>
    <name type="synonym">Cajanus indicus</name>
    <dbReference type="NCBI Taxonomy" id="3821"/>
    <lineage>
        <taxon>Eukaryota</taxon>
        <taxon>Viridiplantae</taxon>
        <taxon>Streptophyta</taxon>
        <taxon>Embryophyta</taxon>
        <taxon>Tracheophyta</taxon>
        <taxon>Spermatophyta</taxon>
        <taxon>Magnoliopsida</taxon>
        <taxon>eudicotyledons</taxon>
        <taxon>Gunneridae</taxon>
        <taxon>Pentapetalae</taxon>
        <taxon>rosids</taxon>
        <taxon>fabids</taxon>
        <taxon>Fabales</taxon>
        <taxon>Fabaceae</taxon>
        <taxon>Papilionoideae</taxon>
        <taxon>50 kb inversion clade</taxon>
        <taxon>NPAAA clade</taxon>
        <taxon>indigoferoid/millettioid clade</taxon>
        <taxon>Phaseoleae</taxon>
        <taxon>Cajanus</taxon>
    </lineage>
</organism>
<sequence>MILIDLRSSNNVLQPILASHLHLHTTSTPLYYDHLNHLHIILKLLVTKITTSLTSPCHNHTNLWGFLGLTNFYYRFIRVYATLASSHINILKLKLFKWFKDANISFTQLKNALTSTSILTLPDFSQVFSMEINASTKVIGAILSQEDHSIAFYTRELYAITKAVKKWH</sequence>
<dbReference type="InterPro" id="IPR050951">
    <property type="entry name" value="Retrovirus_Pol_polyprotein"/>
</dbReference>
<gene>
    <name evidence="3" type="ORF">KK1_020045</name>
</gene>
<dbReference type="InterPro" id="IPR043128">
    <property type="entry name" value="Rev_trsase/Diguanyl_cyclase"/>
</dbReference>
<dbReference type="PANTHER" id="PTHR37984:SF5">
    <property type="entry name" value="PROTEIN NYNRIN-LIKE"/>
    <property type="match status" value="1"/>
</dbReference>
<keyword evidence="4" id="KW-1185">Reference proteome</keyword>
<dbReference type="PANTHER" id="PTHR37984">
    <property type="entry name" value="PROTEIN CBG26694"/>
    <property type="match status" value="1"/>
</dbReference>
<reference evidence="3 4" key="1">
    <citation type="journal article" date="2012" name="Nat. Biotechnol.">
        <title>Draft genome sequence of pigeonpea (Cajanus cajan), an orphan legume crop of resource-poor farmers.</title>
        <authorList>
            <person name="Varshney R.K."/>
            <person name="Chen W."/>
            <person name="Li Y."/>
            <person name="Bharti A.K."/>
            <person name="Saxena R.K."/>
            <person name="Schlueter J.A."/>
            <person name="Donoghue M.T."/>
            <person name="Azam S."/>
            <person name="Fan G."/>
            <person name="Whaley A.M."/>
            <person name="Farmer A.D."/>
            <person name="Sheridan J."/>
            <person name="Iwata A."/>
            <person name="Tuteja R."/>
            <person name="Penmetsa R.V."/>
            <person name="Wu W."/>
            <person name="Upadhyaya H.D."/>
            <person name="Yang S.P."/>
            <person name="Shah T."/>
            <person name="Saxena K.B."/>
            <person name="Michael T."/>
            <person name="McCombie W.R."/>
            <person name="Yang B."/>
            <person name="Zhang G."/>
            <person name="Yang H."/>
            <person name="Wang J."/>
            <person name="Spillane C."/>
            <person name="Cook D.R."/>
            <person name="May G.D."/>
            <person name="Xu X."/>
            <person name="Jackson S.A."/>
        </authorList>
    </citation>
    <scope>NUCLEOTIDE SEQUENCE [LARGE SCALE GENOMIC DNA]</scope>
    <source>
        <strain evidence="4">cv. Asha</strain>
    </source>
</reference>
<protein>
    <submittedName>
        <fullName evidence="3">Retrovirus-related Pol polyprotein from transposon 17.6</fullName>
    </submittedName>
</protein>
<evidence type="ECO:0000313" key="4">
    <source>
        <dbReference type="Proteomes" id="UP000075243"/>
    </source>
</evidence>
<dbReference type="InterPro" id="IPR041577">
    <property type="entry name" value="RT_RNaseH_2"/>
</dbReference>
<feature type="domain" description="Reverse transcriptase/retrotransposon-derived protein RNase H-like" evidence="2">
    <location>
        <begin position="98"/>
        <end position="156"/>
    </location>
</feature>
<evidence type="ECO:0000256" key="1">
    <source>
        <dbReference type="ARBA" id="ARBA00023268"/>
    </source>
</evidence>
<evidence type="ECO:0000313" key="3">
    <source>
        <dbReference type="EMBL" id="KYP75837.1"/>
    </source>
</evidence>
<evidence type="ECO:0000259" key="2">
    <source>
        <dbReference type="Pfam" id="PF17919"/>
    </source>
</evidence>
<proteinExistence type="predicted"/>
<dbReference type="EMBL" id="CM003603">
    <property type="protein sequence ID" value="KYP75837.1"/>
    <property type="molecule type" value="Genomic_DNA"/>
</dbReference>
<dbReference type="GO" id="GO:0003824">
    <property type="term" value="F:catalytic activity"/>
    <property type="evidence" value="ECO:0007669"/>
    <property type="project" value="UniProtKB-KW"/>
</dbReference>
<dbReference type="Proteomes" id="UP000075243">
    <property type="component" value="Chromosome 1"/>
</dbReference>
<keyword evidence="1" id="KW-0511">Multifunctional enzyme</keyword>
<dbReference type="Gene3D" id="3.30.70.270">
    <property type="match status" value="1"/>
</dbReference>
<dbReference type="STRING" id="3821.A0A151U959"/>
<dbReference type="Pfam" id="PF17919">
    <property type="entry name" value="RT_RNaseH_2"/>
    <property type="match status" value="1"/>
</dbReference>